<dbReference type="InterPro" id="IPR007527">
    <property type="entry name" value="Znf_SWIM"/>
</dbReference>
<keyword evidence="1" id="KW-0862">Zinc</keyword>
<dbReference type="PROSITE" id="PS50943">
    <property type="entry name" value="HTH_CROC1"/>
    <property type="match status" value="1"/>
</dbReference>
<feature type="domain" description="SWIM-type" evidence="3">
    <location>
        <begin position="147"/>
        <end position="182"/>
    </location>
</feature>
<evidence type="ECO:0000313" key="5">
    <source>
        <dbReference type="Proteomes" id="UP001254608"/>
    </source>
</evidence>
<gene>
    <name evidence="4" type="ORF">RM530_17300</name>
</gene>
<dbReference type="CDD" id="cd00093">
    <property type="entry name" value="HTH_XRE"/>
    <property type="match status" value="1"/>
</dbReference>
<sequence length="331" mass="36606">MSNRFGPWKPYVPVAQRRAKAARQTEKLARRLGDMQPVRIEGRHIALSFWGKGWCRHLESFSDFENRLPRGRSYVRNNAVCDLRIESGRIEARVIGSEMYRVEIDITPFGAAAWDALKRQCAGEIESLLALLQGRLSEPVMRAVANREQGLFPRPGEMKLRCSCPDWAEMCKHVAAALYGIGNRLDHQPELLFQLRGVDAVELIDSGFTAPSADRASADGALAADQLGAIFGVEFDETPAAAPQAVKKKTAAAPARKVSKRAAAEFIPTGDAVAALRKRLGLSRSAFGMKLDVTGPTIKRWESLGPARLNAHPDSLTALKRLHRRTMRERS</sequence>
<name>A0ABU2WMJ6_9GAMM</name>
<organism evidence="4 5">
    <name type="scientific">Banduia mediterranea</name>
    <dbReference type="NCBI Taxonomy" id="3075609"/>
    <lineage>
        <taxon>Bacteria</taxon>
        <taxon>Pseudomonadati</taxon>
        <taxon>Pseudomonadota</taxon>
        <taxon>Gammaproteobacteria</taxon>
        <taxon>Nevskiales</taxon>
        <taxon>Algiphilaceae</taxon>
        <taxon>Banduia</taxon>
    </lineage>
</organism>
<dbReference type="PANTHER" id="PTHR38133:SF1">
    <property type="entry name" value="SLR1429 PROTEIN"/>
    <property type="match status" value="1"/>
</dbReference>
<keyword evidence="1" id="KW-0863">Zinc-finger</keyword>
<evidence type="ECO:0000259" key="3">
    <source>
        <dbReference type="PROSITE" id="PS50966"/>
    </source>
</evidence>
<keyword evidence="1" id="KW-0479">Metal-binding</keyword>
<accession>A0ABU2WMJ6</accession>
<proteinExistence type="predicted"/>
<dbReference type="RefSeq" id="WP_311366512.1">
    <property type="nucleotide sequence ID" value="NZ_JAVRIC010000036.1"/>
</dbReference>
<dbReference type="EMBL" id="JAVRIC010000036">
    <property type="protein sequence ID" value="MDT0499102.1"/>
    <property type="molecule type" value="Genomic_DNA"/>
</dbReference>
<evidence type="ECO:0000313" key="4">
    <source>
        <dbReference type="EMBL" id="MDT0499102.1"/>
    </source>
</evidence>
<dbReference type="PROSITE" id="PS50966">
    <property type="entry name" value="ZF_SWIM"/>
    <property type="match status" value="1"/>
</dbReference>
<evidence type="ECO:0000256" key="1">
    <source>
        <dbReference type="PROSITE-ProRule" id="PRU00325"/>
    </source>
</evidence>
<dbReference type="InterPro" id="IPR001387">
    <property type="entry name" value="Cro/C1-type_HTH"/>
</dbReference>
<reference evidence="4 5" key="1">
    <citation type="submission" date="2023-09" db="EMBL/GenBank/DDBJ databases">
        <authorList>
            <person name="Rey-Velasco X."/>
        </authorList>
    </citation>
    <scope>NUCLEOTIDE SEQUENCE [LARGE SCALE GENOMIC DNA]</scope>
    <source>
        <strain evidence="4 5">W345</strain>
    </source>
</reference>
<dbReference type="Pfam" id="PF04434">
    <property type="entry name" value="SWIM"/>
    <property type="match status" value="1"/>
</dbReference>
<keyword evidence="5" id="KW-1185">Reference proteome</keyword>
<comment type="caution">
    <text evidence="4">The sequence shown here is derived from an EMBL/GenBank/DDBJ whole genome shotgun (WGS) entry which is preliminary data.</text>
</comment>
<evidence type="ECO:0000259" key="2">
    <source>
        <dbReference type="PROSITE" id="PS50943"/>
    </source>
</evidence>
<dbReference type="Proteomes" id="UP001254608">
    <property type="component" value="Unassembled WGS sequence"/>
</dbReference>
<feature type="domain" description="HTH cro/C1-type" evidence="2">
    <location>
        <begin position="273"/>
        <end position="303"/>
    </location>
</feature>
<protein>
    <submittedName>
        <fullName evidence="4">SWIM zinc finger family protein</fullName>
    </submittedName>
</protein>
<dbReference type="PANTHER" id="PTHR38133">
    <property type="entry name" value="SLR1429 PROTEIN"/>
    <property type="match status" value="1"/>
</dbReference>